<dbReference type="GO" id="GO:0030490">
    <property type="term" value="P:maturation of SSU-rRNA"/>
    <property type="evidence" value="ECO:0007669"/>
    <property type="project" value="UniProtKB-UniRule"/>
</dbReference>
<keyword evidence="1 2" id="KW-0690">Ribosome biogenesis</keyword>
<dbReference type="SUPFAM" id="SSF89919">
    <property type="entry name" value="Ribosome-binding factor A, RbfA"/>
    <property type="match status" value="1"/>
</dbReference>
<dbReference type="Gene3D" id="3.30.300.20">
    <property type="match status" value="1"/>
</dbReference>
<sequence>MSIKQERLNQIIFKEVSEIIQFSLKDPNIGFVTITDVQVTNDYSYATIYVSFLGKQERNEAGIKALNHGKGFIRSELAKKLTIRKVPELLFKLDETLTKSRKIDAILQEIKKDDK</sequence>
<evidence type="ECO:0000313" key="3">
    <source>
        <dbReference type="EMBL" id="SJZ97459.1"/>
    </source>
</evidence>
<dbReference type="InterPro" id="IPR020053">
    <property type="entry name" value="Ribosome-bd_factorA_CS"/>
</dbReference>
<gene>
    <name evidence="2" type="primary">rbfA</name>
    <name evidence="3" type="ORF">SAMN02745191_2255</name>
</gene>
<evidence type="ECO:0000256" key="1">
    <source>
        <dbReference type="ARBA" id="ARBA00022517"/>
    </source>
</evidence>
<dbReference type="NCBIfam" id="TIGR00082">
    <property type="entry name" value="rbfA"/>
    <property type="match status" value="1"/>
</dbReference>
<accession>A0A1T4Q151</accession>
<dbReference type="InterPro" id="IPR000238">
    <property type="entry name" value="RbfA"/>
</dbReference>
<organism evidence="3 4">
    <name type="scientific">Anaerorhabdus furcosa</name>
    <dbReference type="NCBI Taxonomy" id="118967"/>
    <lineage>
        <taxon>Bacteria</taxon>
        <taxon>Bacillati</taxon>
        <taxon>Bacillota</taxon>
        <taxon>Erysipelotrichia</taxon>
        <taxon>Erysipelotrichales</taxon>
        <taxon>Erysipelotrichaceae</taxon>
        <taxon>Anaerorhabdus</taxon>
    </lineage>
</organism>
<dbReference type="Pfam" id="PF02033">
    <property type="entry name" value="RBFA"/>
    <property type="match status" value="1"/>
</dbReference>
<protein>
    <recommendedName>
        <fullName evidence="2">Ribosome-binding factor A</fullName>
    </recommendedName>
</protein>
<keyword evidence="4" id="KW-1185">Reference proteome</keyword>
<comment type="subcellular location">
    <subcellularLocation>
        <location evidence="2">Cytoplasm</location>
    </subcellularLocation>
</comment>
<dbReference type="RefSeq" id="WP_078712644.1">
    <property type="nucleotide sequence ID" value="NZ_FUWY01000008.1"/>
</dbReference>
<comment type="function">
    <text evidence="2">One of several proteins that assist in the late maturation steps of the functional core of the 30S ribosomal subunit. Associates with free 30S ribosomal subunits (but not with 30S subunits that are part of 70S ribosomes or polysomes). Required for efficient processing of 16S rRNA. May interact with the 5'-terminal helix region of 16S rRNA.</text>
</comment>
<proteinExistence type="inferred from homology"/>
<dbReference type="PANTHER" id="PTHR33515">
    <property type="entry name" value="RIBOSOME-BINDING FACTOR A, CHLOROPLASTIC-RELATED"/>
    <property type="match status" value="1"/>
</dbReference>
<comment type="similarity">
    <text evidence="2">Belongs to the RbfA family.</text>
</comment>
<dbReference type="GO" id="GO:0005829">
    <property type="term" value="C:cytosol"/>
    <property type="evidence" value="ECO:0007669"/>
    <property type="project" value="TreeGrafter"/>
</dbReference>
<dbReference type="InterPro" id="IPR015946">
    <property type="entry name" value="KH_dom-like_a/b"/>
</dbReference>
<dbReference type="Proteomes" id="UP000243297">
    <property type="component" value="Unassembled WGS sequence"/>
</dbReference>
<name>A0A1T4Q151_9FIRM</name>
<dbReference type="EMBL" id="FUWY01000008">
    <property type="protein sequence ID" value="SJZ97459.1"/>
    <property type="molecule type" value="Genomic_DNA"/>
</dbReference>
<dbReference type="InterPro" id="IPR023799">
    <property type="entry name" value="RbfA_dom_sf"/>
</dbReference>
<dbReference type="STRING" id="118967.SAMN02745191_2255"/>
<comment type="subunit">
    <text evidence="2">Monomer. Binds 30S ribosomal subunits, but not 50S ribosomal subunits or 70S ribosomes.</text>
</comment>
<dbReference type="PANTHER" id="PTHR33515:SF1">
    <property type="entry name" value="RIBOSOME-BINDING FACTOR A, CHLOROPLASTIC-RELATED"/>
    <property type="match status" value="1"/>
</dbReference>
<reference evidence="4" key="1">
    <citation type="submission" date="2017-02" db="EMBL/GenBank/DDBJ databases">
        <authorList>
            <person name="Varghese N."/>
            <person name="Submissions S."/>
        </authorList>
    </citation>
    <scope>NUCLEOTIDE SEQUENCE [LARGE SCALE GENOMIC DNA]</scope>
    <source>
        <strain evidence="4">ATCC 25662</strain>
    </source>
</reference>
<dbReference type="OrthoDB" id="9811910at2"/>
<evidence type="ECO:0000313" key="4">
    <source>
        <dbReference type="Proteomes" id="UP000243297"/>
    </source>
</evidence>
<dbReference type="HAMAP" id="MF_00003">
    <property type="entry name" value="RbfA"/>
    <property type="match status" value="1"/>
</dbReference>
<evidence type="ECO:0000256" key="2">
    <source>
        <dbReference type="HAMAP-Rule" id="MF_00003"/>
    </source>
</evidence>
<dbReference type="GO" id="GO:0043024">
    <property type="term" value="F:ribosomal small subunit binding"/>
    <property type="evidence" value="ECO:0007669"/>
    <property type="project" value="TreeGrafter"/>
</dbReference>
<keyword evidence="2" id="KW-0963">Cytoplasm</keyword>
<dbReference type="AlphaFoldDB" id="A0A1T4Q151"/>
<dbReference type="PROSITE" id="PS01319">
    <property type="entry name" value="RBFA"/>
    <property type="match status" value="1"/>
</dbReference>